<dbReference type="Proteomes" id="UP000316096">
    <property type="component" value="Unassembled WGS sequence"/>
</dbReference>
<sequence length="92" mass="9776">MAKWLARGLKVTCATAFIATAAALPAQAATSPGETSAVRPEVTFSETFGPYTTWRECDNQEVKYIGARGVQSVGSCVPHSDGFTFTVVFSII</sequence>
<name>A0A543CUG1_9ACTN</name>
<feature type="signal peptide" evidence="1">
    <location>
        <begin position="1"/>
        <end position="28"/>
    </location>
</feature>
<accession>A0A543CUG1</accession>
<evidence type="ECO:0000313" key="2">
    <source>
        <dbReference type="EMBL" id="TQM00743.1"/>
    </source>
</evidence>
<evidence type="ECO:0000313" key="3">
    <source>
        <dbReference type="Proteomes" id="UP000316096"/>
    </source>
</evidence>
<reference evidence="2 3" key="1">
    <citation type="submission" date="2019-06" db="EMBL/GenBank/DDBJ databases">
        <title>Sequencing the genomes of 1000 actinobacteria strains.</title>
        <authorList>
            <person name="Klenk H.-P."/>
        </authorList>
    </citation>
    <scope>NUCLEOTIDE SEQUENCE [LARGE SCALE GENOMIC DNA]</scope>
    <source>
        <strain evidence="2 3">DSM 102200</strain>
    </source>
</reference>
<comment type="caution">
    <text evidence="2">The sequence shown here is derived from an EMBL/GenBank/DDBJ whole genome shotgun (WGS) entry which is preliminary data.</text>
</comment>
<keyword evidence="3" id="KW-1185">Reference proteome</keyword>
<dbReference type="AlphaFoldDB" id="A0A543CUG1"/>
<keyword evidence="1" id="KW-0732">Signal</keyword>
<evidence type="ECO:0000256" key="1">
    <source>
        <dbReference type="SAM" id="SignalP"/>
    </source>
</evidence>
<organism evidence="2 3">
    <name type="scientific">Actinoallomurus bryophytorum</name>
    <dbReference type="NCBI Taxonomy" id="1490222"/>
    <lineage>
        <taxon>Bacteria</taxon>
        <taxon>Bacillati</taxon>
        <taxon>Actinomycetota</taxon>
        <taxon>Actinomycetes</taxon>
        <taxon>Streptosporangiales</taxon>
        <taxon>Thermomonosporaceae</taxon>
        <taxon>Actinoallomurus</taxon>
    </lineage>
</organism>
<evidence type="ECO:0008006" key="4">
    <source>
        <dbReference type="Google" id="ProtNLM"/>
    </source>
</evidence>
<feature type="chain" id="PRO_5021712309" description="Alpha amylase inhibitor" evidence="1">
    <location>
        <begin position="29"/>
        <end position="92"/>
    </location>
</feature>
<dbReference type="RefSeq" id="WP_185792486.1">
    <property type="nucleotide sequence ID" value="NZ_VFOZ01000001.1"/>
</dbReference>
<proteinExistence type="predicted"/>
<gene>
    <name evidence="2" type="ORF">FB559_6464</name>
</gene>
<protein>
    <recommendedName>
        <fullName evidence="4">Alpha amylase inhibitor</fullName>
    </recommendedName>
</protein>
<dbReference type="EMBL" id="VFOZ01000001">
    <property type="protein sequence ID" value="TQM00743.1"/>
    <property type="molecule type" value="Genomic_DNA"/>
</dbReference>